<dbReference type="EMBL" id="CM007900">
    <property type="protein sequence ID" value="OTG09327.1"/>
    <property type="molecule type" value="Genomic_DNA"/>
</dbReference>
<dbReference type="Pfam" id="PF00149">
    <property type="entry name" value="Metallophos"/>
    <property type="match status" value="1"/>
</dbReference>
<dbReference type="SUPFAM" id="SSF56300">
    <property type="entry name" value="Metallo-dependent phosphatases"/>
    <property type="match status" value="1"/>
</dbReference>
<dbReference type="STRING" id="4232.A0A251TDU7"/>
<protein>
    <recommendedName>
        <fullName evidence="2">acid phosphatase</fullName>
        <ecNumber evidence="2">3.1.3.2</ecNumber>
    </recommendedName>
</protein>
<gene>
    <name evidence="5" type="ORF">HannXRQ_Chr11g0351731</name>
</gene>
<dbReference type="InterPro" id="IPR039331">
    <property type="entry name" value="PAPs-like"/>
</dbReference>
<comment type="catalytic activity">
    <reaction evidence="1">
        <text>a phosphate monoester + H2O = an alcohol + phosphate</text>
        <dbReference type="Rhea" id="RHEA:15017"/>
        <dbReference type="ChEBI" id="CHEBI:15377"/>
        <dbReference type="ChEBI" id="CHEBI:30879"/>
        <dbReference type="ChEBI" id="CHEBI:43474"/>
        <dbReference type="ChEBI" id="CHEBI:67140"/>
        <dbReference type="EC" id="3.1.3.2"/>
    </reaction>
</comment>
<evidence type="ECO:0000313" key="6">
    <source>
        <dbReference type="Proteomes" id="UP000215914"/>
    </source>
</evidence>
<dbReference type="InParanoid" id="A0A251TDU7"/>
<keyword evidence="3" id="KW-0732">Signal</keyword>
<sequence>MCLPIDRACILLVCVRGGPTVVPRGVTEGDHELEIYPLSNYKRFVAYNARWRMPFEESLSTSKLYYSFEVSKVHVIMLGSYVDFDPGLDQYKWLEHDLSKVNRTTTPWLFVVVHAPWYNSNFAHQGEKESVGIRESMEELLYNARVDIVFAGQVLAYEPFVSHFDSFLLEKLQVLSFIFMPLFRRCPF</sequence>
<name>A0A251TDU7_HELAN</name>
<dbReference type="InterPro" id="IPR029052">
    <property type="entry name" value="Metallo-depent_PP-like"/>
</dbReference>
<dbReference type="GO" id="GO:0003993">
    <property type="term" value="F:acid phosphatase activity"/>
    <property type="evidence" value="ECO:0000318"/>
    <property type="project" value="GO_Central"/>
</dbReference>
<dbReference type="PANTHER" id="PTHR22953">
    <property type="entry name" value="ACID PHOSPHATASE RELATED"/>
    <property type="match status" value="1"/>
</dbReference>
<dbReference type="PANTHER" id="PTHR22953:SF158">
    <property type="entry name" value="PURPLE ACID PHOSPHATASE"/>
    <property type="match status" value="1"/>
</dbReference>
<evidence type="ECO:0000256" key="1">
    <source>
        <dbReference type="ARBA" id="ARBA00000032"/>
    </source>
</evidence>
<reference evidence="6" key="1">
    <citation type="journal article" date="2017" name="Nature">
        <title>The sunflower genome provides insights into oil metabolism, flowering and Asterid evolution.</title>
        <authorList>
            <person name="Badouin H."/>
            <person name="Gouzy J."/>
            <person name="Grassa C.J."/>
            <person name="Murat F."/>
            <person name="Staton S.E."/>
            <person name="Cottret L."/>
            <person name="Lelandais-Briere C."/>
            <person name="Owens G.L."/>
            <person name="Carrere S."/>
            <person name="Mayjonade B."/>
            <person name="Legrand L."/>
            <person name="Gill N."/>
            <person name="Kane N.C."/>
            <person name="Bowers J.E."/>
            <person name="Hubner S."/>
            <person name="Bellec A."/>
            <person name="Berard A."/>
            <person name="Berges H."/>
            <person name="Blanchet N."/>
            <person name="Boniface M.C."/>
            <person name="Brunel D."/>
            <person name="Catrice O."/>
            <person name="Chaidir N."/>
            <person name="Claudel C."/>
            <person name="Donnadieu C."/>
            <person name="Faraut T."/>
            <person name="Fievet G."/>
            <person name="Helmstetter N."/>
            <person name="King M."/>
            <person name="Knapp S.J."/>
            <person name="Lai Z."/>
            <person name="Le Paslier M.C."/>
            <person name="Lippi Y."/>
            <person name="Lorenzon L."/>
            <person name="Mandel J.R."/>
            <person name="Marage G."/>
            <person name="Marchand G."/>
            <person name="Marquand E."/>
            <person name="Bret-Mestries E."/>
            <person name="Morien E."/>
            <person name="Nambeesan S."/>
            <person name="Nguyen T."/>
            <person name="Pegot-Espagnet P."/>
            <person name="Pouilly N."/>
            <person name="Raftis F."/>
            <person name="Sallet E."/>
            <person name="Schiex T."/>
            <person name="Thomas J."/>
            <person name="Vandecasteele C."/>
            <person name="Vares D."/>
            <person name="Vear F."/>
            <person name="Vautrin S."/>
            <person name="Crespi M."/>
            <person name="Mangin B."/>
            <person name="Burke J.M."/>
            <person name="Salse J."/>
            <person name="Munos S."/>
            <person name="Vincourt P."/>
            <person name="Rieseberg L.H."/>
            <person name="Langlade N.B."/>
        </authorList>
    </citation>
    <scope>NUCLEOTIDE SEQUENCE [LARGE SCALE GENOMIC DNA]</scope>
    <source>
        <strain evidence="6">cv. SF193</strain>
    </source>
</reference>
<dbReference type="EC" id="3.1.3.2" evidence="2"/>
<dbReference type="AlphaFoldDB" id="A0A251TDU7"/>
<accession>A0A251TDU7</accession>
<feature type="domain" description="Calcineurin-like phosphoesterase" evidence="4">
    <location>
        <begin position="25"/>
        <end position="152"/>
    </location>
</feature>
<keyword evidence="6" id="KW-1185">Reference proteome</keyword>
<evidence type="ECO:0000259" key="4">
    <source>
        <dbReference type="Pfam" id="PF00149"/>
    </source>
</evidence>
<dbReference type="OMA" id="DRACILL"/>
<evidence type="ECO:0000256" key="2">
    <source>
        <dbReference type="ARBA" id="ARBA00012646"/>
    </source>
</evidence>
<dbReference type="Proteomes" id="UP000215914">
    <property type="component" value="Chromosome 11"/>
</dbReference>
<dbReference type="InterPro" id="IPR004843">
    <property type="entry name" value="Calcineurin-like_PHP"/>
</dbReference>
<organism evidence="5 6">
    <name type="scientific">Helianthus annuus</name>
    <name type="common">Common sunflower</name>
    <dbReference type="NCBI Taxonomy" id="4232"/>
    <lineage>
        <taxon>Eukaryota</taxon>
        <taxon>Viridiplantae</taxon>
        <taxon>Streptophyta</taxon>
        <taxon>Embryophyta</taxon>
        <taxon>Tracheophyta</taxon>
        <taxon>Spermatophyta</taxon>
        <taxon>Magnoliopsida</taxon>
        <taxon>eudicotyledons</taxon>
        <taxon>Gunneridae</taxon>
        <taxon>Pentapetalae</taxon>
        <taxon>asterids</taxon>
        <taxon>campanulids</taxon>
        <taxon>Asterales</taxon>
        <taxon>Asteraceae</taxon>
        <taxon>Asteroideae</taxon>
        <taxon>Heliantheae alliance</taxon>
        <taxon>Heliantheae</taxon>
        <taxon>Helianthus</taxon>
    </lineage>
</organism>
<evidence type="ECO:0000313" key="5">
    <source>
        <dbReference type="EMBL" id="OTG09327.1"/>
    </source>
</evidence>
<proteinExistence type="predicted"/>
<evidence type="ECO:0000256" key="3">
    <source>
        <dbReference type="ARBA" id="ARBA00022729"/>
    </source>
</evidence>
<dbReference type="Gene3D" id="3.60.21.10">
    <property type="match status" value="1"/>
</dbReference>